<sequence length="90" mass="9951">MTTLHVYDSSVYLTDPEVASAYLSNMLKEGSAQEFMYALGQIAKAYGIAKLAQETGLKRESLYKTLSGATKPRFETILSITRALNMPLKI</sequence>
<dbReference type="PANTHER" id="PTHR40275:SF1">
    <property type="entry name" value="SSL7038 PROTEIN"/>
    <property type="match status" value="1"/>
</dbReference>
<dbReference type="Proteomes" id="UP000028945">
    <property type="component" value="Chromosome"/>
</dbReference>
<dbReference type="KEGG" id="bpsi:IX83_06725"/>
<proteinExistence type="predicted"/>
<dbReference type="Gene3D" id="1.10.260.40">
    <property type="entry name" value="lambda repressor-like DNA-binding domains"/>
    <property type="match status" value="1"/>
</dbReference>
<dbReference type="RefSeq" id="WP_038500510.1">
    <property type="nucleotide sequence ID" value="NZ_AFWK01000021.1"/>
</dbReference>
<organism evidence="1 2">
    <name type="scientific">Basilea psittacipulmonis DSM 24701</name>
    <dbReference type="NCBI Taxonomy" id="1072685"/>
    <lineage>
        <taxon>Bacteria</taxon>
        <taxon>Pseudomonadati</taxon>
        <taxon>Pseudomonadota</taxon>
        <taxon>Betaproteobacteria</taxon>
        <taxon>Burkholderiales</taxon>
        <taxon>Alcaligenaceae</taxon>
        <taxon>Basilea</taxon>
    </lineage>
</organism>
<dbReference type="PANTHER" id="PTHR40275">
    <property type="entry name" value="SSL7038 PROTEIN"/>
    <property type="match status" value="1"/>
</dbReference>
<dbReference type="AlphaFoldDB" id="A0A077DDV0"/>
<evidence type="ECO:0000313" key="1">
    <source>
        <dbReference type="EMBL" id="AIL33045.1"/>
    </source>
</evidence>
<dbReference type="SUPFAM" id="SSF47413">
    <property type="entry name" value="lambda repressor-like DNA-binding domains"/>
    <property type="match status" value="1"/>
</dbReference>
<dbReference type="eggNOG" id="COG3636">
    <property type="taxonomic scope" value="Bacteria"/>
</dbReference>
<name>A0A077DDV0_9BURK</name>
<dbReference type="EMBL" id="CP009238">
    <property type="protein sequence ID" value="AIL33045.1"/>
    <property type="molecule type" value="Genomic_DNA"/>
</dbReference>
<dbReference type="Pfam" id="PF21716">
    <property type="entry name" value="dnstrm_HI1420"/>
    <property type="match status" value="1"/>
</dbReference>
<reference evidence="1 2" key="1">
    <citation type="journal article" date="2014" name="BMC Genomics">
        <title>A genomic perspective on a new bacterial genus and species from the Alcaligenaceae family, Basilea psittacipulmonis.</title>
        <authorList>
            <person name="Whiteson K.L."/>
            <person name="Hernandez D."/>
            <person name="Lazarevic V."/>
            <person name="Gaia N."/>
            <person name="Farinelli L."/>
            <person name="Francois P."/>
            <person name="Pilo P."/>
            <person name="Frey J."/>
            <person name="Schrenzel J."/>
        </authorList>
    </citation>
    <scope>NUCLEOTIDE SEQUENCE [LARGE SCALE GENOMIC DNA]</scope>
    <source>
        <strain evidence="1 2">DSM 24701</strain>
    </source>
</reference>
<dbReference type="HOGENOM" id="CLU_137365_3_1_4"/>
<evidence type="ECO:0000313" key="2">
    <source>
        <dbReference type="Proteomes" id="UP000028945"/>
    </source>
</evidence>
<gene>
    <name evidence="1" type="ORF">IX83_06725</name>
</gene>
<keyword evidence="2" id="KW-1185">Reference proteome</keyword>
<dbReference type="InterPro" id="IPR010982">
    <property type="entry name" value="Lambda_DNA-bd_dom_sf"/>
</dbReference>
<dbReference type="OrthoDB" id="9798416at2"/>
<protein>
    <submittedName>
        <fullName evidence="1">Addiction module antitoxin</fullName>
    </submittedName>
</protein>
<dbReference type="InterPro" id="IPR014057">
    <property type="entry name" value="HI1420"/>
</dbReference>
<dbReference type="GO" id="GO:0003677">
    <property type="term" value="F:DNA binding"/>
    <property type="evidence" value="ECO:0007669"/>
    <property type="project" value="InterPro"/>
</dbReference>
<accession>A0A077DDV0</accession>
<dbReference type="NCBIfam" id="TIGR02684">
    <property type="entry name" value="dnstrm_HI1420"/>
    <property type="match status" value="1"/>
</dbReference>